<feature type="domain" description="Protein kinase" evidence="8">
    <location>
        <begin position="255"/>
        <end position="535"/>
    </location>
</feature>
<evidence type="ECO:0000256" key="1">
    <source>
        <dbReference type="ARBA" id="ARBA00022527"/>
    </source>
</evidence>
<keyword evidence="2" id="KW-0808">Transferase</keyword>
<protein>
    <recommendedName>
        <fullName evidence="8">Protein kinase domain-containing protein</fullName>
    </recommendedName>
</protein>
<feature type="region of interest" description="Disordered" evidence="7">
    <location>
        <begin position="545"/>
        <end position="804"/>
    </location>
</feature>
<dbReference type="PROSITE" id="PS00107">
    <property type="entry name" value="PROTEIN_KINASE_ATP"/>
    <property type="match status" value="1"/>
</dbReference>
<evidence type="ECO:0000256" key="4">
    <source>
        <dbReference type="ARBA" id="ARBA00022777"/>
    </source>
</evidence>
<feature type="binding site" evidence="6">
    <location>
        <position position="282"/>
    </location>
    <ligand>
        <name>ATP</name>
        <dbReference type="ChEBI" id="CHEBI:30616"/>
    </ligand>
</feature>
<evidence type="ECO:0000259" key="8">
    <source>
        <dbReference type="PROSITE" id="PS50011"/>
    </source>
</evidence>
<dbReference type="InterPro" id="IPR000719">
    <property type="entry name" value="Prot_kinase_dom"/>
</dbReference>
<evidence type="ECO:0000313" key="9">
    <source>
        <dbReference type="EMBL" id="KAG0568827.1"/>
    </source>
</evidence>
<gene>
    <name evidence="9" type="ORF">KC19_6G047600</name>
</gene>
<comment type="caution">
    <text evidence="9">The sequence shown here is derived from an EMBL/GenBank/DDBJ whole genome shotgun (WGS) entry which is preliminary data.</text>
</comment>
<dbReference type="PANTHER" id="PTHR44329">
    <property type="entry name" value="SERINE/THREONINE-PROTEIN KINASE TNNI3K-RELATED"/>
    <property type="match status" value="1"/>
</dbReference>
<dbReference type="Proteomes" id="UP000822688">
    <property type="component" value="Chromosome 6"/>
</dbReference>
<dbReference type="InterPro" id="IPR001245">
    <property type="entry name" value="Ser-Thr/Tyr_kinase_cat_dom"/>
</dbReference>
<organism evidence="9 10">
    <name type="scientific">Ceratodon purpureus</name>
    <name type="common">Fire moss</name>
    <name type="synonym">Dicranum purpureum</name>
    <dbReference type="NCBI Taxonomy" id="3225"/>
    <lineage>
        <taxon>Eukaryota</taxon>
        <taxon>Viridiplantae</taxon>
        <taxon>Streptophyta</taxon>
        <taxon>Embryophyta</taxon>
        <taxon>Bryophyta</taxon>
        <taxon>Bryophytina</taxon>
        <taxon>Bryopsida</taxon>
        <taxon>Dicranidae</taxon>
        <taxon>Pseudoditrichales</taxon>
        <taxon>Ditrichaceae</taxon>
        <taxon>Ceratodon</taxon>
    </lineage>
</organism>
<dbReference type="EMBL" id="CM026427">
    <property type="protein sequence ID" value="KAG0568827.1"/>
    <property type="molecule type" value="Genomic_DNA"/>
</dbReference>
<evidence type="ECO:0000256" key="6">
    <source>
        <dbReference type="PROSITE-ProRule" id="PRU10141"/>
    </source>
</evidence>
<dbReference type="PANTHER" id="PTHR44329:SF260">
    <property type="entry name" value="PROTEIN KINASE DOMAIN-CONTAINING PROTEIN"/>
    <property type="match status" value="1"/>
</dbReference>
<feature type="compositionally biased region" description="Basic and acidic residues" evidence="7">
    <location>
        <begin position="713"/>
        <end position="730"/>
    </location>
</feature>
<dbReference type="InterPro" id="IPR051681">
    <property type="entry name" value="Ser/Thr_Kinases-Pseudokinases"/>
</dbReference>
<keyword evidence="4" id="KW-0418">Kinase</keyword>
<dbReference type="PROSITE" id="PS00108">
    <property type="entry name" value="PROTEIN_KINASE_ST"/>
    <property type="match status" value="1"/>
</dbReference>
<feature type="compositionally biased region" description="Basic and acidic residues" evidence="7">
    <location>
        <begin position="689"/>
        <end position="700"/>
    </location>
</feature>
<dbReference type="AlphaFoldDB" id="A0A8T0HDU2"/>
<feature type="compositionally biased region" description="Polar residues" evidence="7">
    <location>
        <begin position="613"/>
        <end position="635"/>
    </location>
</feature>
<evidence type="ECO:0000313" key="10">
    <source>
        <dbReference type="Proteomes" id="UP000822688"/>
    </source>
</evidence>
<dbReference type="GO" id="GO:0005524">
    <property type="term" value="F:ATP binding"/>
    <property type="evidence" value="ECO:0007669"/>
    <property type="project" value="UniProtKB-UniRule"/>
</dbReference>
<dbReference type="InterPro" id="IPR011009">
    <property type="entry name" value="Kinase-like_dom_sf"/>
</dbReference>
<evidence type="ECO:0000256" key="7">
    <source>
        <dbReference type="SAM" id="MobiDB-lite"/>
    </source>
</evidence>
<evidence type="ECO:0000256" key="2">
    <source>
        <dbReference type="ARBA" id="ARBA00022679"/>
    </source>
</evidence>
<evidence type="ECO:0000256" key="5">
    <source>
        <dbReference type="ARBA" id="ARBA00022840"/>
    </source>
</evidence>
<dbReference type="SUPFAM" id="SSF56112">
    <property type="entry name" value="Protein kinase-like (PK-like)"/>
    <property type="match status" value="1"/>
</dbReference>
<proteinExistence type="predicted"/>
<evidence type="ECO:0000256" key="3">
    <source>
        <dbReference type="ARBA" id="ARBA00022741"/>
    </source>
</evidence>
<keyword evidence="10" id="KW-1185">Reference proteome</keyword>
<feature type="compositionally biased region" description="Basic residues" evidence="7">
    <location>
        <begin position="844"/>
        <end position="857"/>
    </location>
</feature>
<accession>A0A8T0HDU2</accession>
<feature type="compositionally biased region" description="Basic and acidic residues" evidence="7">
    <location>
        <begin position="636"/>
        <end position="661"/>
    </location>
</feature>
<dbReference type="SMART" id="SM00220">
    <property type="entry name" value="S_TKc"/>
    <property type="match status" value="1"/>
</dbReference>
<keyword evidence="3 6" id="KW-0547">Nucleotide-binding</keyword>
<dbReference type="InterPro" id="IPR017441">
    <property type="entry name" value="Protein_kinase_ATP_BS"/>
</dbReference>
<feature type="compositionally biased region" description="Polar residues" evidence="7">
    <location>
        <begin position="662"/>
        <end position="674"/>
    </location>
</feature>
<sequence>MRMSQLGSRFTFSELFRFITSVKLLLLYRRHTSLSIAEADFLNLCEHKVHIIEDLVKGGDLLNNKQCLDLSGKLSKAFKNIKELVVHCGASSTDLFRPALENLYRILEKAKVLVGNCCHEDWCASSVFQFQNEKAFQEILLELGLCYNAIYELASKERSPQLEDLRGSSTFQPASASDIDEDNHTLQKWLEDLASEPQFSIIDCFLPGRLGLKQSLARYLLVKLKCISQRQSQGKDADKSSAILWTEDTEPSGTWNGEFYLGAGAGAKVWSTKWLGIPCAKKVFQGVNIVSGNDTCIFSKEAGILAYLNHPRVVKFFCCGSGQETGDGFIAMELMEMSLCDLIRKQIKPFPLPVAVDIIMQIARGMCYLHEVEVAHRDLKPQNVVVNRLTYPHLLDEYYCVKLVDFGMSKTKVKVHRAHTISVLGVGTTIYRAPEVHPQAQTDGKQGKALWFNADVYSFAVTCSEILTLQRPYRSISKMSKMYEELINRVRPDLPMDCPPELVSLLTDCWDPDPTLRPSFSQICSRLEAFSHKFILAKMEEPSSVPRQDVAVIDDEEPSSLPRQDVAVSDDEEPSSVPRQDVAVSDDEEPSSLPRQDVAVIDDEELESHRSQMFDTQETTLGRISSVSSGGTSDGASDHEVKTLTRDPHKDAHASAKDLSKSLETVPSDNGESSRTPRTRRRRNINKAGADKPPKSEAKKVTSTSEVLQHQRNSGEGKKIKEPSGRKADDCTNQTGNAKKRGKRKQALDEPTAGAPTSGTPAGKLRNEAPTKELKKRPRRDADKRLGESRSLNEAWTVGDPTSLPEELARTLTGFLEPHSWHISNRDGVKVVTLEYIEPDQKKPGRKSRKNSGKSRVKTISSGCSRIG</sequence>
<feature type="compositionally biased region" description="Polar residues" evidence="7">
    <location>
        <begin position="858"/>
        <end position="868"/>
    </location>
</feature>
<name>A0A8T0HDU2_CERPU</name>
<dbReference type="Pfam" id="PF07714">
    <property type="entry name" value="PK_Tyr_Ser-Thr"/>
    <property type="match status" value="1"/>
</dbReference>
<dbReference type="Gene3D" id="1.10.510.10">
    <property type="entry name" value="Transferase(Phosphotransferase) domain 1"/>
    <property type="match status" value="1"/>
</dbReference>
<dbReference type="GO" id="GO:0004674">
    <property type="term" value="F:protein serine/threonine kinase activity"/>
    <property type="evidence" value="ECO:0007669"/>
    <property type="project" value="UniProtKB-KW"/>
</dbReference>
<feature type="compositionally biased region" description="Polar residues" evidence="7">
    <location>
        <begin position="701"/>
        <end position="712"/>
    </location>
</feature>
<reference evidence="9 10" key="1">
    <citation type="submission" date="2020-06" db="EMBL/GenBank/DDBJ databases">
        <title>WGS assembly of Ceratodon purpureus strain R40.</title>
        <authorList>
            <person name="Carey S.B."/>
            <person name="Jenkins J."/>
            <person name="Shu S."/>
            <person name="Lovell J.T."/>
            <person name="Sreedasyam A."/>
            <person name="Maumus F."/>
            <person name="Tiley G.P."/>
            <person name="Fernandez-Pozo N."/>
            <person name="Barry K."/>
            <person name="Chen C."/>
            <person name="Wang M."/>
            <person name="Lipzen A."/>
            <person name="Daum C."/>
            <person name="Saski C.A."/>
            <person name="Payton A.C."/>
            <person name="Mcbreen J.C."/>
            <person name="Conrad R.E."/>
            <person name="Kollar L.M."/>
            <person name="Olsson S."/>
            <person name="Huttunen S."/>
            <person name="Landis J.B."/>
            <person name="Wickett N.J."/>
            <person name="Johnson M.G."/>
            <person name="Rensing S.A."/>
            <person name="Grimwood J."/>
            <person name="Schmutz J."/>
            <person name="Mcdaniel S.F."/>
        </authorList>
    </citation>
    <scope>NUCLEOTIDE SEQUENCE [LARGE SCALE GENOMIC DNA]</scope>
    <source>
        <strain evidence="9 10">R40</strain>
    </source>
</reference>
<dbReference type="InterPro" id="IPR008271">
    <property type="entry name" value="Ser/Thr_kinase_AS"/>
</dbReference>
<dbReference type="PROSITE" id="PS50011">
    <property type="entry name" value="PROTEIN_KINASE_DOM"/>
    <property type="match status" value="1"/>
</dbReference>
<keyword evidence="5 6" id="KW-0067">ATP-binding</keyword>
<keyword evidence="1" id="KW-0723">Serine/threonine-protein kinase</keyword>
<feature type="region of interest" description="Disordered" evidence="7">
    <location>
        <begin position="840"/>
        <end position="868"/>
    </location>
</feature>